<accession>A0ACC3YLE7</accession>
<keyword evidence="2" id="KW-1185">Reference proteome</keyword>
<dbReference type="EMBL" id="VUJX02000009">
    <property type="protein sequence ID" value="KAL0932012.1"/>
    <property type="molecule type" value="Genomic_DNA"/>
</dbReference>
<evidence type="ECO:0000313" key="1">
    <source>
        <dbReference type="EMBL" id="KAL0932012.1"/>
    </source>
</evidence>
<reference evidence="1 2" key="1">
    <citation type="journal article" date="2020" name="Phytopathology">
        <title>Genome Sequence Resources of Colletotrichum truncatum, C. plurivorum, C. musicola, and C. sojae: Four Species Pathogenic to Soybean (Glycine max).</title>
        <authorList>
            <person name="Rogerio F."/>
            <person name="Boufleur T.R."/>
            <person name="Ciampi-Guillardi M."/>
            <person name="Sukno S.A."/>
            <person name="Thon M.R."/>
            <person name="Massola Junior N.S."/>
            <person name="Baroncelli R."/>
        </authorList>
    </citation>
    <scope>NUCLEOTIDE SEQUENCE [LARGE SCALE GENOMIC DNA]</scope>
    <source>
        <strain evidence="1 2">CMES1059</strain>
    </source>
</reference>
<comment type="caution">
    <text evidence="1">The sequence shown here is derived from an EMBL/GenBank/DDBJ whole genome shotgun (WGS) entry which is preliminary data.</text>
</comment>
<protein>
    <submittedName>
        <fullName evidence="1">Uncharacterized protein</fullName>
    </submittedName>
</protein>
<evidence type="ECO:0000313" key="2">
    <source>
        <dbReference type="Proteomes" id="UP000805649"/>
    </source>
</evidence>
<organism evidence="1 2">
    <name type="scientific">Colletotrichum truncatum</name>
    <name type="common">Anthracnose fungus</name>
    <name type="synonym">Colletotrichum capsici</name>
    <dbReference type="NCBI Taxonomy" id="5467"/>
    <lineage>
        <taxon>Eukaryota</taxon>
        <taxon>Fungi</taxon>
        <taxon>Dikarya</taxon>
        <taxon>Ascomycota</taxon>
        <taxon>Pezizomycotina</taxon>
        <taxon>Sordariomycetes</taxon>
        <taxon>Hypocreomycetidae</taxon>
        <taxon>Glomerellales</taxon>
        <taxon>Glomerellaceae</taxon>
        <taxon>Colletotrichum</taxon>
        <taxon>Colletotrichum truncatum species complex</taxon>
    </lineage>
</organism>
<name>A0ACC3YLE7_COLTU</name>
<dbReference type="Proteomes" id="UP000805649">
    <property type="component" value="Unassembled WGS sequence"/>
</dbReference>
<proteinExistence type="predicted"/>
<gene>
    <name evidence="1" type="ORF">CTRU02_212965</name>
</gene>
<sequence length="400" mass="45953">MSPTQVVTRPWCSSFQMDGAADAYFVRYPGAGQQSPSTSSVEPFPAKEELLDLCDSVRSSLRQERTLGPYADRIQSLMERALKEELRHTPTIDLETLQYARLDKVLADILDPVHRPSPLPLRFRADMAVAESLQKMWRTRFREQYFSLDQARQRTLSIGGEMRDIRFTANGKDPLESWTVQNSCRDPISELEGNQQFEPGHWWLNLACAHRDGIIGTAVEKPTKGKYGITTLPLLTDREEHVHGNLYRYVREGNLSDMHISLLTQVGTQIRILRGYRLKSSLAPQAGVRYDGLYTIRQYGNKLDPATNKYRLELLLERVAGQKALEQVQQVPRPSQMDDWEAFKKVEAEMVRQRKGDDGLLDFRMRKEEERIDREHWRRASEFKASLSQEGCGLGLIMPV</sequence>